<dbReference type="Proteomes" id="UP000504610">
    <property type="component" value="Chromosome 8"/>
</dbReference>
<dbReference type="GO" id="GO:0043531">
    <property type="term" value="F:ADP binding"/>
    <property type="evidence" value="ECO:0007669"/>
    <property type="project" value="InterPro"/>
</dbReference>
<keyword evidence="5" id="KW-1133">Transmembrane helix</keyword>
<dbReference type="SUPFAM" id="SSF52540">
    <property type="entry name" value="P-loop containing nucleoside triphosphate hydrolases"/>
    <property type="match status" value="1"/>
</dbReference>
<feature type="domain" description="TIR" evidence="6">
    <location>
        <begin position="3"/>
        <end position="151"/>
    </location>
</feature>
<accession>A0A6J0KSJ4</accession>
<sequence>MGHANAVYISFNLCEDTIRHSFLSHLAAGFHRRGISFNEPDRVPEVNDAAIVKSKVSLVILSKKYASSKGCLAELVKIFKCQESNGLVVVPVFYGLTKSGIKKECLKLKKMCRVARQALLELGDLPGHASSPDISDSELVEDIVADVRQTLDLTGKVGVYSRLTKIESLLRKQPWGVRSLGIWGMGGIGKTTLAEAAFEQQLPSGDFDASCIIKDFDNSYQEKGAYGLLEEHLGGKLGLTSHHITREKLRNKRILLVLDDVHKPLGATTFLGLFDLISAGSVIIITSRDKHLLVQCRVKEIYEVQGLNEHESLQLFSRCAFEKNVPDKNLLELSMKFVTHADGNRLALSVYGEELKGKKTLSEMETAARNLELCFPDKIFDVLKRSYDTLSDREKEVFLQIVFSFRGENVDDIMQFLAGCGFFPRVEIGVLVGKCLVTISENRVHVHSLIYKVGLKIIKDQTDEIGMRYRFLDASNIQSLLEDNEIREDGEPEAISEPGNEDVKAIILNTSNLPFKGHTSFQHMYSLRYLKIYRSSDLTKDTTEFRFPEDPDQSLPPELTLLHWENYPSQSFPKDFGVQHLVELNMPCSKLQRLWGGTKKLEMLKRITLSDSRELVNVDELQYSPNIELINLQGCSRLQSFPDMGQSKHLQVLNLSTCKEIKRFPKVPPSIKKLHLKGTDIRDLSFLVRDPFETTASQVNVSFSSQDLGKLVFLELKDCSHLKTLPNMVAFESLQVLDLSGCSEIDEIQGLPRSLKELSLAKTAIGEIPSSMCHQLSELVILDMEGCKMLQHLPKGMCDMKSLVTLKLSGCSKLMYIHDFPQNLKELYLAGTAIRELPRSIGNLAELDTLDLKNCKRLRSLPMEMRKLNPLKVLDLSHCSKFHVDTSFLPEVKELLRAGTGMSPPAPMKNEAKQRAVSRHVNTPPSKRFKSLPVEMRNLNPRKVLDLSDCSEIQLVTSSLPEVQESHLVRPSTTTSAAKKKGAKKRKAKQTLENRMPRTLVSGSSLRLDLKEEKNNNLASLLVVIFVVLVVIVILFSNFFILICTSP</sequence>
<keyword evidence="7" id="KW-1185">Reference proteome</keyword>
<dbReference type="InterPro" id="IPR032675">
    <property type="entry name" value="LRR_dom_sf"/>
</dbReference>
<keyword evidence="2" id="KW-0677">Repeat</keyword>
<dbReference type="Pfam" id="PF01582">
    <property type="entry name" value="TIR"/>
    <property type="match status" value="1"/>
</dbReference>
<dbReference type="Pfam" id="PF23282">
    <property type="entry name" value="WHD_ROQ1"/>
    <property type="match status" value="1"/>
</dbReference>
<dbReference type="KEGG" id="rsz:108822343"/>
<dbReference type="SUPFAM" id="SSF52058">
    <property type="entry name" value="L domain-like"/>
    <property type="match status" value="1"/>
</dbReference>
<dbReference type="PANTHER" id="PTHR11017:SF518">
    <property type="entry name" value="DISEASE RESISTANCE PROTEIN (TIR-NBS-LRR CLASS)-RELATED"/>
    <property type="match status" value="1"/>
</dbReference>
<dbReference type="PRINTS" id="PR00364">
    <property type="entry name" value="DISEASERSIST"/>
</dbReference>
<evidence type="ECO:0000313" key="7">
    <source>
        <dbReference type="Proteomes" id="UP000504610"/>
    </source>
</evidence>
<dbReference type="PANTHER" id="PTHR11017">
    <property type="entry name" value="LEUCINE-RICH REPEAT-CONTAINING PROTEIN"/>
    <property type="match status" value="1"/>
</dbReference>
<keyword evidence="1" id="KW-0433">Leucine-rich repeat</keyword>
<feature type="transmembrane region" description="Helical" evidence="5">
    <location>
        <begin position="1018"/>
        <end position="1043"/>
    </location>
</feature>
<dbReference type="Gene3D" id="3.80.10.10">
    <property type="entry name" value="Ribonuclease Inhibitor"/>
    <property type="match status" value="2"/>
</dbReference>
<dbReference type="RefSeq" id="XP_018450892.1">
    <property type="nucleotide sequence ID" value="XM_018595390.2"/>
</dbReference>
<dbReference type="SMART" id="SM00255">
    <property type="entry name" value="TIR"/>
    <property type="match status" value="1"/>
</dbReference>
<proteinExistence type="predicted"/>
<dbReference type="OrthoDB" id="1074617at2759"/>
<dbReference type="Gene3D" id="3.40.50.300">
    <property type="entry name" value="P-loop containing nucleotide triphosphate hydrolases"/>
    <property type="match status" value="1"/>
</dbReference>
<name>A0A6J0KSJ4_RAPSA</name>
<dbReference type="InterPro" id="IPR036390">
    <property type="entry name" value="WH_DNA-bd_sf"/>
</dbReference>
<protein>
    <submittedName>
        <fullName evidence="8">Probable disease resistance protein At4g19520</fullName>
    </submittedName>
</protein>
<gene>
    <name evidence="8" type="primary">LOC108822343</name>
</gene>
<dbReference type="GeneID" id="108822343"/>
<evidence type="ECO:0000256" key="2">
    <source>
        <dbReference type="ARBA" id="ARBA00022737"/>
    </source>
</evidence>
<dbReference type="Pfam" id="PF00931">
    <property type="entry name" value="NB-ARC"/>
    <property type="match status" value="1"/>
</dbReference>
<keyword evidence="3" id="KW-0611">Plant defense</keyword>
<feature type="region of interest" description="Disordered" evidence="4">
    <location>
        <begin position="972"/>
        <end position="992"/>
    </location>
</feature>
<dbReference type="GO" id="GO:0007165">
    <property type="term" value="P:signal transduction"/>
    <property type="evidence" value="ECO:0007669"/>
    <property type="project" value="InterPro"/>
</dbReference>
<dbReference type="InterPro" id="IPR035897">
    <property type="entry name" value="Toll_tir_struct_dom_sf"/>
</dbReference>
<dbReference type="AlphaFoldDB" id="A0A6J0KSJ4"/>
<evidence type="ECO:0000259" key="6">
    <source>
        <dbReference type="PROSITE" id="PS50104"/>
    </source>
</evidence>
<feature type="compositionally biased region" description="Basic residues" evidence="4">
    <location>
        <begin position="978"/>
        <end position="989"/>
    </location>
</feature>
<keyword evidence="5" id="KW-0812">Transmembrane</keyword>
<evidence type="ECO:0000256" key="1">
    <source>
        <dbReference type="ARBA" id="ARBA00022614"/>
    </source>
</evidence>
<keyword evidence="5" id="KW-0472">Membrane</keyword>
<reference evidence="7" key="1">
    <citation type="journal article" date="2019" name="Database">
        <title>The radish genome database (RadishGD): an integrated information resource for radish genomics.</title>
        <authorList>
            <person name="Yu H.J."/>
            <person name="Baek S."/>
            <person name="Lee Y.J."/>
            <person name="Cho A."/>
            <person name="Mun J.H."/>
        </authorList>
    </citation>
    <scope>NUCLEOTIDE SEQUENCE [LARGE SCALE GENOMIC DNA]</scope>
    <source>
        <strain evidence="7">cv. WK10039</strain>
    </source>
</reference>
<dbReference type="InterPro" id="IPR058192">
    <property type="entry name" value="WHD_ROQ1-like"/>
</dbReference>
<dbReference type="SUPFAM" id="SSF46785">
    <property type="entry name" value="Winged helix' DNA-binding domain"/>
    <property type="match status" value="1"/>
</dbReference>
<dbReference type="InterPro" id="IPR011713">
    <property type="entry name" value="Leu-rich_rpt_3"/>
</dbReference>
<evidence type="ECO:0000256" key="5">
    <source>
        <dbReference type="SAM" id="Phobius"/>
    </source>
</evidence>
<evidence type="ECO:0000256" key="3">
    <source>
        <dbReference type="ARBA" id="ARBA00022821"/>
    </source>
</evidence>
<reference evidence="8" key="2">
    <citation type="submission" date="2025-08" db="UniProtKB">
        <authorList>
            <consortium name="RefSeq"/>
        </authorList>
    </citation>
    <scope>IDENTIFICATION</scope>
    <source>
        <tissue evidence="8">Leaf</tissue>
    </source>
</reference>
<dbReference type="Pfam" id="PF07725">
    <property type="entry name" value="LRR_3"/>
    <property type="match status" value="1"/>
</dbReference>
<dbReference type="Gene3D" id="3.40.50.10140">
    <property type="entry name" value="Toll/interleukin-1 receptor homology (TIR) domain"/>
    <property type="match status" value="1"/>
</dbReference>
<evidence type="ECO:0000256" key="4">
    <source>
        <dbReference type="SAM" id="MobiDB-lite"/>
    </source>
</evidence>
<dbReference type="Gene3D" id="1.10.8.430">
    <property type="entry name" value="Helical domain of apoptotic protease-activating factors"/>
    <property type="match status" value="1"/>
</dbReference>
<dbReference type="InterPro" id="IPR044974">
    <property type="entry name" value="Disease_R_plants"/>
</dbReference>
<dbReference type="InterPro" id="IPR042197">
    <property type="entry name" value="Apaf_helical"/>
</dbReference>
<dbReference type="PROSITE" id="PS50104">
    <property type="entry name" value="TIR"/>
    <property type="match status" value="1"/>
</dbReference>
<dbReference type="InterPro" id="IPR000157">
    <property type="entry name" value="TIR_dom"/>
</dbReference>
<dbReference type="GO" id="GO:0006952">
    <property type="term" value="P:defense response"/>
    <property type="evidence" value="ECO:0007669"/>
    <property type="project" value="UniProtKB-KW"/>
</dbReference>
<dbReference type="InterPro" id="IPR002182">
    <property type="entry name" value="NB-ARC"/>
</dbReference>
<organism evidence="7 8">
    <name type="scientific">Raphanus sativus</name>
    <name type="common">Radish</name>
    <name type="synonym">Raphanus raphanistrum var. sativus</name>
    <dbReference type="NCBI Taxonomy" id="3726"/>
    <lineage>
        <taxon>Eukaryota</taxon>
        <taxon>Viridiplantae</taxon>
        <taxon>Streptophyta</taxon>
        <taxon>Embryophyta</taxon>
        <taxon>Tracheophyta</taxon>
        <taxon>Spermatophyta</taxon>
        <taxon>Magnoliopsida</taxon>
        <taxon>eudicotyledons</taxon>
        <taxon>Gunneridae</taxon>
        <taxon>Pentapetalae</taxon>
        <taxon>rosids</taxon>
        <taxon>malvids</taxon>
        <taxon>Brassicales</taxon>
        <taxon>Brassicaceae</taxon>
        <taxon>Brassiceae</taxon>
        <taxon>Raphanus</taxon>
    </lineage>
</organism>
<dbReference type="InterPro" id="IPR027417">
    <property type="entry name" value="P-loop_NTPase"/>
</dbReference>
<evidence type="ECO:0000313" key="8">
    <source>
        <dbReference type="RefSeq" id="XP_018450892.1"/>
    </source>
</evidence>
<dbReference type="SUPFAM" id="SSF52200">
    <property type="entry name" value="Toll/Interleukin receptor TIR domain"/>
    <property type="match status" value="1"/>
</dbReference>